<accession>A0ABZ2LIQ1</accession>
<protein>
    <submittedName>
        <fullName evidence="2">Uncharacterized protein</fullName>
    </submittedName>
</protein>
<feature type="coiled-coil region" evidence="1">
    <location>
        <begin position="100"/>
        <end position="155"/>
    </location>
</feature>
<evidence type="ECO:0000313" key="2">
    <source>
        <dbReference type="EMBL" id="WXB10625.1"/>
    </source>
</evidence>
<dbReference type="Proteomes" id="UP001374803">
    <property type="component" value="Chromosome"/>
</dbReference>
<keyword evidence="1" id="KW-0175">Coiled coil</keyword>
<gene>
    <name evidence="2" type="ORF">LVJ94_25785</name>
</gene>
<evidence type="ECO:0000313" key="3">
    <source>
        <dbReference type="Proteomes" id="UP001374803"/>
    </source>
</evidence>
<organism evidence="2 3">
    <name type="scientific">Pendulispora rubella</name>
    <dbReference type="NCBI Taxonomy" id="2741070"/>
    <lineage>
        <taxon>Bacteria</taxon>
        <taxon>Pseudomonadati</taxon>
        <taxon>Myxococcota</taxon>
        <taxon>Myxococcia</taxon>
        <taxon>Myxococcales</taxon>
        <taxon>Sorangiineae</taxon>
        <taxon>Pendulisporaceae</taxon>
        <taxon>Pendulispora</taxon>
    </lineage>
</organism>
<reference evidence="2" key="1">
    <citation type="submission" date="2021-12" db="EMBL/GenBank/DDBJ databases">
        <title>Discovery of the Pendulisporaceae a myxobacterial family with distinct sporulation behavior and unique specialized metabolism.</title>
        <authorList>
            <person name="Garcia R."/>
            <person name="Popoff A."/>
            <person name="Bader C.D."/>
            <person name="Loehr J."/>
            <person name="Walesch S."/>
            <person name="Walt C."/>
            <person name="Boldt J."/>
            <person name="Bunk B."/>
            <person name="Haeckl F.J.F.P.J."/>
            <person name="Gunesch A.P."/>
            <person name="Birkelbach J."/>
            <person name="Nuebel U."/>
            <person name="Pietschmann T."/>
            <person name="Bach T."/>
            <person name="Mueller R."/>
        </authorList>
    </citation>
    <scope>NUCLEOTIDE SEQUENCE</scope>
    <source>
        <strain evidence="2">MSr11367</strain>
    </source>
</reference>
<sequence>MKLSKIFTAVIAAGTIFFGAREASAFDCSDKLVKKPAIAFHAFPLENPQTGQKYAPNEEIDVGGGKKRLAVDVFADINDMEQKLNSWGYTLRDVGGSYTLQEIDRCVDQLQAQAALIEKDSDKNPLSALDLEKRKKELEAKWEAYKQNLVALDELWRKSDSDAVKVNLPDKPPFTSPVPQAARVQPKDIMKKRTWHFEKGDKGKFWIAGDASLALQGSREITALDADGGFSAGLMGLWSGEVLGAHARGEAGKAKDANLKLNVRVVGKDVWHPTYTAGGSGNHVLHKAEKYTAASIDEGVTWRFSIGPIPMAVRVGFRAEAGFQFGYDVSITALGGFAGPYVAADAYLQLGVDIGIAGAGIEGSLTLLKDELTLRGDGAVDFSDEPKLTLSLSASNNLTALSGKLSVYAYINLIFTKWKGSYTLWSWEGFHKTWDIFHFKYEWTPTGARAEGDVTAEDVMEIDIQNAEQRLAAAENMSKARLFDVMKAMNEDLGGPKANAVITGGARVVSLAGGVDKNLNTYLQQLAQWMGS</sequence>
<evidence type="ECO:0000256" key="1">
    <source>
        <dbReference type="SAM" id="Coils"/>
    </source>
</evidence>
<proteinExistence type="predicted"/>
<dbReference type="EMBL" id="CP089983">
    <property type="protein sequence ID" value="WXB10625.1"/>
    <property type="molecule type" value="Genomic_DNA"/>
</dbReference>
<name>A0ABZ2LIQ1_9BACT</name>
<keyword evidence="3" id="KW-1185">Reference proteome</keyword>
<dbReference type="RefSeq" id="WP_394840300.1">
    <property type="nucleotide sequence ID" value="NZ_CP089929.1"/>
</dbReference>